<dbReference type="EMBL" id="MUHA01000028">
    <property type="protein sequence ID" value="OXA95943.1"/>
    <property type="molecule type" value="Genomic_DNA"/>
</dbReference>
<dbReference type="AlphaFoldDB" id="A0A226HNU6"/>
<comment type="caution">
    <text evidence="1">The sequence shown here is derived from an EMBL/GenBank/DDBJ whole genome shotgun (WGS) entry which is preliminary data.</text>
</comment>
<gene>
    <name evidence="1" type="ORF">B0A75_17905</name>
</gene>
<keyword evidence="2" id="KW-1185">Reference proteome</keyword>
<evidence type="ECO:0000313" key="1">
    <source>
        <dbReference type="EMBL" id="OXA95943.1"/>
    </source>
</evidence>
<proteinExistence type="predicted"/>
<accession>A0A226HNU6</accession>
<protein>
    <submittedName>
        <fullName evidence="1">Uncharacterized protein</fullName>
    </submittedName>
</protein>
<dbReference type="Proteomes" id="UP000198336">
    <property type="component" value="Unassembled WGS sequence"/>
</dbReference>
<organism evidence="1 2">
    <name type="scientific">Flavobacterium oncorhynchi</name>
    <dbReference type="NCBI Taxonomy" id="728056"/>
    <lineage>
        <taxon>Bacteria</taxon>
        <taxon>Pseudomonadati</taxon>
        <taxon>Bacteroidota</taxon>
        <taxon>Flavobacteriia</taxon>
        <taxon>Flavobacteriales</taxon>
        <taxon>Flavobacteriaceae</taxon>
        <taxon>Flavobacterium</taxon>
    </lineage>
</organism>
<evidence type="ECO:0000313" key="2">
    <source>
        <dbReference type="Proteomes" id="UP000198336"/>
    </source>
</evidence>
<sequence length="69" mass="8105">MVRVDVSEIELLPDRFIALLIEEKITSSAQYYFVEQKGENYYYTKDKIAIKISKSVFANTTYCCRKLIN</sequence>
<name>A0A226HNU6_9FLAO</name>
<reference evidence="1 2" key="1">
    <citation type="submission" date="2016-11" db="EMBL/GenBank/DDBJ databases">
        <title>Whole genomes of Flavobacteriaceae.</title>
        <authorList>
            <person name="Stine C."/>
            <person name="Li C."/>
            <person name="Tadesse D."/>
        </authorList>
    </citation>
    <scope>NUCLEOTIDE SEQUENCE [LARGE SCALE GENOMIC DNA]</scope>
    <source>
        <strain evidence="1 2">CCUG 59446</strain>
    </source>
</reference>